<evidence type="ECO:0000256" key="3">
    <source>
        <dbReference type="ARBA" id="ARBA00023015"/>
    </source>
</evidence>
<dbReference type="Pfam" id="PF00158">
    <property type="entry name" value="Sigma54_activat"/>
    <property type="match status" value="1"/>
</dbReference>
<evidence type="ECO:0000259" key="5">
    <source>
        <dbReference type="PROSITE" id="PS50045"/>
    </source>
</evidence>
<evidence type="ECO:0000256" key="2">
    <source>
        <dbReference type="ARBA" id="ARBA00022840"/>
    </source>
</evidence>
<keyword evidence="3" id="KW-0805">Transcription regulation</keyword>
<dbReference type="InterPro" id="IPR002197">
    <property type="entry name" value="HTH_Fis"/>
</dbReference>
<dbReference type="Pfam" id="PF25601">
    <property type="entry name" value="AAA_lid_14"/>
    <property type="match status" value="1"/>
</dbReference>
<protein>
    <submittedName>
        <fullName evidence="6">Sigma-54 dependent transcriptional regulator</fullName>
    </submittedName>
</protein>
<comment type="caution">
    <text evidence="6">The sequence shown here is derived from an EMBL/GenBank/DDBJ whole genome shotgun (WGS) entry which is preliminary data.</text>
</comment>
<gene>
    <name evidence="6" type="ORF">GCM10023311_17250</name>
</gene>
<keyword evidence="2" id="KW-0067">ATP-binding</keyword>
<dbReference type="SUPFAM" id="SSF46689">
    <property type="entry name" value="Homeodomain-like"/>
    <property type="match status" value="1"/>
</dbReference>
<dbReference type="InterPro" id="IPR027417">
    <property type="entry name" value="P-loop_NTPase"/>
</dbReference>
<proteinExistence type="predicted"/>
<dbReference type="PROSITE" id="PS00676">
    <property type="entry name" value="SIGMA54_INTERACT_2"/>
    <property type="match status" value="1"/>
</dbReference>
<dbReference type="Gene3D" id="1.10.8.60">
    <property type="match status" value="1"/>
</dbReference>
<dbReference type="Pfam" id="PF02954">
    <property type="entry name" value="HTH_8"/>
    <property type="match status" value="1"/>
</dbReference>
<dbReference type="InterPro" id="IPR009057">
    <property type="entry name" value="Homeodomain-like_sf"/>
</dbReference>
<organism evidence="6 7">
    <name type="scientific">Flaviramulus aquimarinus</name>
    <dbReference type="NCBI Taxonomy" id="1170456"/>
    <lineage>
        <taxon>Bacteria</taxon>
        <taxon>Pseudomonadati</taxon>
        <taxon>Bacteroidota</taxon>
        <taxon>Flavobacteriia</taxon>
        <taxon>Flavobacteriales</taxon>
        <taxon>Flavobacteriaceae</taxon>
        <taxon>Flaviramulus</taxon>
    </lineage>
</organism>
<dbReference type="InterPro" id="IPR025943">
    <property type="entry name" value="Sigma_54_int_dom_ATP-bd_2"/>
</dbReference>
<dbReference type="PRINTS" id="PR01590">
    <property type="entry name" value="HTHFIS"/>
</dbReference>
<keyword evidence="7" id="KW-1185">Reference proteome</keyword>
<evidence type="ECO:0000313" key="7">
    <source>
        <dbReference type="Proteomes" id="UP001500433"/>
    </source>
</evidence>
<dbReference type="InterPro" id="IPR058031">
    <property type="entry name" value="AAA_lid_NorR"/>
</dbReference>
<name>A0ABP9FAC6_9FLAO</name>
<evidence type="ECO:0000256" key="4">
    <source>
        <dbReference type="ARBA" id="ARBA00023163"/>
    </source>
</evidence>
<dbReference type="InterPro" id="IPR003593">
    <property type="entry name" value="AAA+_ATPase"/>
</dbReference>
<reference evidence="7" key="1">
    <citation type="journal article" date="2019" name="Int. J. Syst. Evol. Microbiol.">
        <title>The Global Catalogue of Microorganisms (GCM) 10K type strain sequencing project: providing services to taxonomists for standard genome sequencing and annotation.</title>
        <authorList>
            <consortium name="The Broad Institute Genomics Platform"/>
            <consortium name="The Broad Institute Genome Sequencing Center for Infectious Disease"/>
            <person name="Wu L."/>
            <person name="Ma J."/>
        </authorList>
    </citation>
    <scope>NUCLEOTIDE SEQUENCE [LARGE SCALE GENOMIC DNA]</scope>
    <source>
        <strain evidence="7">JCM 18274</strain>
    </source>
</reference>
<dbReference type="InterPro" id="IPR025662">
    <property type="entry name" value="Sigma_54_int_dom_ATP-bd_1"/>
</dbReference>
<dbReference type="Gene3D" id="3.40.50.300">
    <property type="entry name" value="P-loop containing nucleotide triphosphate hydrolases"/>
    <property type="match status" value="1"/>
</dbReference>
<feature type="domain" description="Sigma-54 factor interaction" evidence="5">
    <location>
        <begin position="22"/>
        <end position="251"/>
    </location>
</feature>
<keyword evidence="1" id="KW-0547">Nucleotide-binding</keyword>
<accession>A0ABP9FAC6</accession>
<evidence type="ECO:0000256" key="1">
    <source>
        <dbReference type="ARBA" id="ARBA00022741"/>
    </source>
</evidence>
<dbReference type="SMART" id="SM00382">
    <property type="entry name" value="AAA"/>
    <property type="match status" value="1"/>
</dbReference>
<dbReference type="SUPFAM" id="SSF52540">
    <property type="entry name" value="P-loop containing nucleoside triphosphate hydrolases"/>
    <property type="match status" value="1"/>
</dbReference>
<dbReference type="InterPro" id="IPR002078">
    <property type="entry name" value="Sigma_54_int"/>
</dbReference>
<dbReference type="EMBL" id="BAABJH010000002">
    <property type="protein sequence ID" value="GAA4893298.1"/>
    <property type="molecule type" value="Genomic_DNA"/>
</dbReference>
<dbReference type="Proteomes" id="UP001500433">
    <property type="component" value="Unassembled WGS sequence"/>
</dbReference>
<evidence type="ECO:0000313" key="6">
    <source>
        <dbReference type="EMBL" id="GAA4893298.1"/>
    </source>
</evidence>
<dbReference type="PANTHER" id="PTHR32071:SF121">
    <property type="entry name" value="SIGMA L-DEPENDENT TRANSCRIPTIONAL REGULATOR YQIR-RELATED"/>
    <property type="match status" value="1"/>
</dbReference>
<dbReference type="PROSITE" id="PS50045">
    <property type="entry name" value="SIGMA54_INTERACT_4"/>
    <property type="match status" value="1"/>
</dbReference>
<sequence>MGIKKNILYMESVQAIKQRFGIIGNTPALNRAIEKAIQVAPTDISVLVTGESGVGKESIPKIIHQLSHRKHNKYIAVNCGAIPEGTIDSELFGHEKGAFTGATQTRQGYFEVADGGTIFLDEVGELPLTTQVRLLRVLENGEFLKVGSSKVQKTNVRIVAATNINMFEAIEKEKFREDLYYRLSTVDINLPPLRERREDIHLLFRKFASDFALKYKMPTVKLTDNAIQVLIKHRWGGNVRQLRNIAEQISVLEQNRVISASTLQSYLPAYASSNLPAVINTSKAESDFSSEREILYKVLFDMKADLNDLKKLTMELMKHGNTKDVEKDNESLIQKIYGNDDEDAADFKNSIDNPEVISIPEHTSNTDEIITIQDKYHFAEEIEEEETLSLHDKELELIKKSLERHSGKRKLAAAELGISERTLYRKIKQYNL</sequence>
<dbReference type="PANTHER" id="PTHR32071">
    <property type="entry name" value="TRANSCRIPTIONAL REGULATORY PROTEIN"/>
    <property type="match status" value="1"/>
</dbReference>
<keyword evidence="4" id="KW-0804">Transcription</keyword>
<dbReference type="CDD" id="cd00009">
    <property type="entry name" value="AAA"/>
    <property type="match status" value="1"/>
</dbReference>
<dbReference type="Gene3D" id="1.10.10.60">
    <property type="entry name" value="Homeodomain-like"/>
    <property type="match status" value="1"/>
</dbReference>
<dbReference type="PROSITE" id="PS00675">
    <property type="entry name" value="SIGMA54_INTERACT_1"/>
    <property type="match status" value="1"/>
</dbReference>